<dbReference type="STRING" id="331657.A0A4U0XX17"/>
<dbReference type="PANTHER" id="PTHR10720:SF0">
    <property type="entry name" value="HEME OXYGENASE"/>
    <property type="match status" value="1"/>
</dbReference>
<dbReference type="PANTHER" id="PTHR10720">
    <property type="entry name" value="HEME OXYGENASE"/>
    <property type="match status" value="1"/>
</dbReference>
<evidence type="ECO:0000256" key="3">
    <source>
        <dbReference type="ARBA" id="ARBA00023004"/>
    </source>
</evidence>
<sequence>MNMETPPVPPPPPTPSPHALPLPAEINSATRSIHTQLNRLITSRLPLALPPYTTSPVLYALGLRHFAHVYYAFEAQWTRLCAPRGVAEDLLPDHTLHAQDIRAFLAGLLPPGLMRSERLCGDLSVLSDSFGVADDTAPCPGKAVQAFVAHIKDAVSARNHVLVAYAWVMYMAIFSGGRWIRAQLLSASSPSEPTNNSGTFWPLPTRSTSENISQQPQHEERDEDEPDHPPGLSFLHFPGPSDGEDVKAAFKQRLEAAEPLFSADERREIVAEAGRIFGYCIDIVAELDEQASSAEGTPKAEEAAVVGMRVARGRVDAPGLRHPDASRASKPKTNTKTKTKRDACTTLITAAAAVAIALGCASCCQKQRLSTCPFGLHGFRGS</sequence>
<dbReference type="InterPro" id="IPR016084">
    <property type="entry name" value="Haem_Oase-like_multi-hlx"/>
</dbReference>
<proteinExistence type="predicted"/>
<feature type="compositionally biased region" description="Polar residues" evidence="4">
    <location>
        <begin position="188"/>
        <end position="213"/>
    </location>
</feature>
<gene>
    <name evidence="5" type="ORF">B0A49_00071</name>
</gene>
<dbReference type="AlphaFoldDB" id="A0A4U0XX17"/>
<keyword evidence="6" id="KW-1185">Reference proteome</keyword>
<evidence type="ECO:0000313" key="5">
    <source>
        <dbReference type="EMBL" id="TKA82330.1"/>
    </source>
</evidence>
<evidence type="ECO:0008006" key="7">
    <source>
        <dbReference type="Google" id="ProtNLM"/>
    </source>
</evidence>
<protein>
    <recommendedName>
        <fullName evidence="7">Heme oxygenase-like protein</fullName>
    </recommendedName>
</protein>
<dbReference type="Gene3D" id="1.20.910.10">
    <property type="entry name" value="Heme oxygenase-like"/>
    <property type="match status" value="1"/>
</dbReference>
<dbReference type="InterPro" id="IPR002051">
    <property type="entry name" value="Haem_Oase"/>
</dbReference>
<dbReference type="Proteomes" id="UP000308768">
    <property type="component" value="Unassembled WGS sequence"/>
</dbReference>
<dbReference type="OrthoDB" id="652091at2759"/>
<organism evidence="5 6">
    <name type="scientific">Cryomyces minteri</name>
    <dbReference type="NCBI Taxonomy" id="331657"/>
    <lineage>
        <taxon>Eukaryota</taxon>
        <taxon>Fungi</taxon>
        <taxon>Dikarya</taxon>
        <taxon>Ascomycota</taxon>
        <taxon>Pezizomycotina</taxon>
        <taxon>Dothideomycetes</taxon>
        <taxon>Dothideomycetes incertae sedis</taxon>
        <taxon>Cryomyces</taxon>
    </lineage>
</organism>
<dbReference type="SUPFAM" id="SSF48613">
    <property type="entry name" value="Heme oxygenase-like"/>
    <property type="match status" value="1"/>
</dbReference>
<evidence type="ECO:0000256" key="4">
    <source>
        <dbReference type="SAM" id="MobiDB-lite"/>
    </source>
</evidence>
<dbReference type="GO" id="GO:0004392">
    <property type="term" value="F:heme oxygenase (decyclizing) activity"/>
    <property type="evidence" value="ECO:0007669"/>
    <property type="project" value="InterPro"/>
</dbReference>
<dbReference type="InterPro" id="IPR016053">
    <property type="entry name" value="Haem_Oase-like"/>
</dbReference>
<dbReference type="CDD" id="cd19165">
    <property type="entry name" value="HemeO"/>
    <property type="match status" value="1"/>
</dbReference>
<evidence type="ECO:0000256" key="1">
    <source>
        <dbReference type="ARBA" id="ARBA00022617"/>
    </source>
</evidence>
<feature type="region of interest" description="Disordered" evidence="4">
    <location>
        <begin position="314"/>
        <end position="339"/>
    </location>
</feature>
<feature type="region of interest" description="Disordered" evidence="4">
    <location>
        <begin position="188"/>
        <end position="238"/>
    </location>
</feature>
<dbReference type="EMBL" id="NAJN01000002">
    <property type="protein sequence ID" value="TKA82330.1"/>
    <property type="molecule type" value="Genomic_DNA"/>
</dbReference>
<name>A0A4U0XX17_9PEZI</name>
<accession>A0A4U0XX17</accession>
<evidence type="ECO:0000256" key="2">
    <source>
        <dbReference type="ARBA" id="ARBA00022723"/>
    </source>
</evidence>
<keyword evidence="1" id="KW-0349">Heme</keyword>
<keyword evidence="2" id="KW-0479">Metal-binding</keyword>
<feature type="compositionally biased region" description="Basic residues" evidence="4">
    <location>
        <begin position="329"/>
        <end position="339"/>
    </location>
</feature>
<keyword evidence="3" id="KW-0408">Iron</keyword>
<comment type="caution">
    <text evidence="5">The sequence shown here is derived from an EMBL/GenBank/DDBJ whole genome shotgun (WGS) entry which is preliminary data.</text>
</comment>
<feature type="compositionally biased region" description="Basic and acidic residues" evidence="4">
    <location>
        <begin position="314"/>
        <end position="327"/>
    </location>
</feature>
<dbReference type="GO" id="GO:0006788">
    <property type="term" value="P:heme oxidation"/>
    <property type="evidence" value="ECO:0007669"/>
    <property type="project" value="InterPro"/>
</dbReference>
<dbReference type="GO" id="GO:0046872">
    <property type="term" value="F:metal ion binding"/>
    <property type="evidence" value="ECO:0007669"/>
    <property type="project" value="UniProtKB-KW"/>
</dbReference>
<reference evidence="5 6" key="1">
    <citation type="submission" date="2017-03" db="EMBL/GenBank/DDBJ databases">
        <title>Genomes of endolithic fungi from Antarctica.</title>
        <authorList>
            <person name="Coleine C."/>
            <person name="Masonjones S."/>
            <person name="Stajich J.E."/>
        </authorList>
    </citation>
    <scope>NUCLEOTIDE SEQUENCE [LARGE SCALE GENOMIC DNA]</scope>
    <source>
        <strain evidence="5 6">CCFEE 5187</strain>
    </source>
</reference>
<evidence type="ECO:0000313" key="6">
    <source>
        <dbReference type="Proteomes" id="UP000308768"/>
    </source>
</evidence>
<dbReference type="Pfam" id="PF01126">
    <property type="entry name" value="Heme_oxygenase"/>
    <property type="match status" value="1"/>
</dbReference>